<gene>
    <name evidence="2" type="ORF">IW261DRAFT_1424755</name>
</gene>
<keyword evidence="3" id="KW-1185">Reference proteome</keyword>
<reference evidence="2" key="1">
    <citation type="submission" date="2023-06" db="EMBL/GenBank/DDBJ databases">
        <authorList>
            <consortium name="Lawrence Berkeley National Laboratory"/>
            <person name="Ahrendt S."/>
            <person name="Sahu N."/>
            <person name="Indic B."/>
            <person name="Wong-Bajracharya J."/>
            <person name="Merenyi Z."/>
            <person name="Ke H.-M."/>
            <person name="Monk M."/>
            <person name="Kocsube S."/>
            <person name="Drula E."/>
            <person name="Lipzen A."/>
            <person name="Balint B."/>
            <person name="Henrissat B."/>
            <person name="Andreopoulos B."/>
            <person name="Martin F.M."/>
            <person name="Harder C.B."/>
            <person name="Rigling D."/>
            <person name="Ford K.L."/>
            <person name="Foster G.D."/>
            <person name="Pangilinan J."/>
            <person name="Papanicolaou A."/>
            <person name="Barry K."/>
            <person name="LaButti K."/>
            <person name="Viragh M."/>
            <person name="Koriabine M."/>
            <person name="Yan M."/>
            <person name="Riley R."/>
            <person name="Champramary S."/>
            <person name="Plett K.L."/>
            <person name="Tsai I.J."/>
            <person name="Slot J."/>
            <person name="Sipos G."/>
            <person name="Plett J."/>
            <person name="Nagy L.G."/>
            <person name="Grigoriev I.V."/>
        </authorList>
    </citation>
    <scope>NUCLEOTIDE SEQUENCE</scope>
    <source>
        <strain evidence="2">ICMP 16352</strain>
    </source>
</reference>
<accession>A0AA39T8P8</accession>
<evidence type="ECO:0000256" key="1">
    <source>
        <dbReference type="SAM" id="MobiDB-lite"/>
    </source>
</evidence>
<name>A0AA39T8P8_9AGAR</name>
<protein>
    <submittedName>
        <fullName evidence="2">Uncharacterized protein</fullName>
    </submittedName>
</protein>
<feature type="region of interest" description="Disordered" evidence="1">
    <location>
        <begin position="483"/>
        <end position="517"/>
    </location>
</feature>
<dbReference type="EMBL" id="JAUEPR010000045">
    <property type="protein sequence ID" value="KAK0471956.1"/>
    <property type="molecule type" value="Genomic_DNA"/>
</dbReference>
<comment type="caution">
    <text evidence="2">The sequence shown here is derived from an EMBL/GenBank/DDBJ whole genome shotgun (WGS) entry which is preliminary data.</text>
</comment>
<organism evidence="2 3">
    <name type="scientific">Armillaria novae-zelandiae</name>
    <dbReference type="NCBI Taxonomy" id="153914"/>
    <lineage>
        <taxon>Eukaryota</taxon>
        <taxon>Fungi</taxon>
        <taxon>Dikarya</taxon>
        <taxon>Basidiomycota</taxon>
        <taxon>Agaricomycotina</taxon>
        <taxon>Agaricomycetes</taxon>
        <taxon>Agaricomycetidae</taxon>
        <taxon>Agaricales</taxon>
        <taxon>Marasmiineae</taxon>
        <taxon>Physalacriaceae</taxon>
        <taxon>Armillaria</taxon>
    </lineage>
</organism>
<dbReference type="Proteomes" id="UP001175227">
    <property type="component" value="Unassembled WGS sequence"/>
</dbReference>
<evidence type="ECO:0000313" key="3">
    <source>
        <dbReference type="Proteomes" id="UP001175227"/>
    </source>
</evidence>
<evidence type="ECO:0000313" key="2">
    <source>
        <dbReference type="EMBL" id="KAK0471956.1"/>
    </source>
</evidence>
<proteinExistence type="predicted"/>
<sequence length="517" mass="58441">MLQSQCLKQSVEFQIGTDVFANGIAVQFLPLILLLLSSNTVLNATYFSIHKNSSMRNSLFLKVEAPRRAADLIYREELSVWRWFMWQEQDVLIDLQAGNDLVDLHSMTFYIIMLKFLGRPGLVTANSSQGARSAAMAIWKGQARVLAQGYVLTSGEQGHVIVIMGSANDRLHLAFALQLFEMLSTSWTHNHCLDTMYRCPVKEGMALLKWWGVIQMVPLKCGVHNTALVVHRLSRHRTDHGQRLLHRHDVSTSGKQGHGVVKAAGCLVEVRGLKRISSEGTASSRLKAAGCLVEVWCLQTIALPWSRIAPRLFKTYNTQWTMTLTSKRHIDVLQARTWHRQGGRCSLGLALPLNDFCLDTTFHPSMTQDVQHVFSGNNFCLDMMYRRPPWSCIVPQLFKTYNAQWTTTVASTRCIDVQRPWSRSPPQQLLPRHDVLMSSKQGHSIVEVADSYANHVAVWLKNGSLVMVMICDLQRCINVQGAPKRDGEKYGMARKDNEMRDQLKKGVDHPTRLPTPV</sequence>
<feature type="compositionally biased region" description="Basic and acidic residues" evidence="1">
    <location>
        <begin position="483"/>
        <end position="511"/>
    </location>
</feature>
<dbReference type="AlphaFoldDB" id="A0AA39T8P8"/>